<accession>A0A1W6N1W0</accession>
<proteinExistence type="predicted"/>
<dbReference type="InterPro" id="IPR038696">
    <property type="entry name" value="IalB_sf"/>
</dbReference>
<dbReference type="Gene3D" id="2.60.40.1880">
    <property type="entry name" value="Invasion associated locus B (IalB) protein"/>
    <property type="match status" value="1"/>
</dbReference>
<organism evidence="2 3">
    <name type="scientific">Methylocystis bryophila</name>
    <dbReference type="NCBI Taxonomy" id="655015"/>
    <lineage>
        <taxon>Bacteria</taxon>
        <taxon>Pseudomonadati</taxon>
        <taxon>Pseudomonadota</taxon>
        <taxon>Alphaproteobacteria</taxon>
        <taxon>Hyphomicrobiales</taxon>
        <taxon>Methylocystaceae</taxon>
        <taxon>Methylocystis</taxon>
    </lineage>
</organism>
<name>A0A1W6N1W0_9HYPH</name>
<keyword evidence="3" id="KW-1185">Reference proteome</keyword>
<protein>
    <recommendedName>
        <fullName evidence="4">Invasion-associated locus B family protein</fullName>
    </recommendedName>
</protein>
<feature type="compositionally biased region" description="Basic and acidic residues" evidence="1">
    <location>
        <begin position="146"/>
        <end position="171"/>
    </location>
</feature>
<dbReference type="KEGG" id="mbry:B1812_19440"/>
<sequence>MTAAGPGWVKVCFEDPRTRRQTCYTTRDFAEEGGTPILSLEVFETKGEESMLLRAFLPLGLALKPGVRIGLERGEQENGAFDACFPAGCYASSNVAPALVDAMKRGGRIRLSVKKLSGEELDFFLPLEGFGKAFDGPGAAAEEIGPEPRKRLQDELVGRAAAERRRLEGEGGPKPPTPPAEASGG</sequence>
<dbReference type="InterPro" id="IPR010642">
    <property type="entry name" value="Invasion_prot_B"/>
</dbReference>
<evidence type="ECO:0000313" key="2">
    <source>
        <dbReference type="EMBL" id="ARN83817.1"/>
    </source>
</evidence>
<dbReference type="EMBL" id="CP019948">
    <property type="protein sequence ID" value="ARN83817.1"/>
    <property type="molecule type" value="Genomic_DNA"/>
</dbReference>
<dbReference type="Pfam" id="PF06776">
    <property type="entry name" value="IalB"/>
    <property type="match status" value="1"/>
</dbReference>
<dbReference type="Proteomes" id="UP000193978">
    <property type="component" value="Chromosome"/>
</dbReference>
<evidence type="ECO:0000313" key="3">
    <source>
        <dbReference type="Proteomes" id="UP000193978"/>
    </source>
</evidence>
<evidence type="ECO:0000256" key="1">
    <source>
        <dbReference type="SAM" id="MobiDB-lite"/>
    </source>
</evidence>
<dbReference type="STRING" id="655015.B1812_19440"/>
<evidence type="ECO:0008006" key="4">
    <source>
        <dbReference type="Google" id="ProtNLM"/>
    </source>
</evidence>
<gene>
    <name evidence="2" type="ORF">B1812_19440</name>
</gene>
<reference evidence="2 3" key="1">
    <citation type="submission" date="2017-02" db="EMBL/GenBank/DDBJ databases">
        <authorList>
            <person name="Peterson S.W."/>
        </authorList>
    </citation>
    <scope>NUCLEOTIDE SEQUENCE [LARGE SCALE GENOMIC DNA]</scope>
    <source>
        <strain evidence="2 3">S285</strain>
    </source>
</reference>
<dbReference type="AlphaFoldDB" id="A0A1W6N1W0"/>
<feature type="region of interest" description="Disordered" evidence="1">
    <location>
        <begin position="137"/>
        <end position="185"/>
    </location>
</feature>